<comment type="catalytic activity">
    <reaction evidence="3">
        <text>L-methionyl-[protein] + [thioredoxin]-disulfide + H2O = L-methionyl-(S)-S-oxide-[protein] + [thioredoxin]-dithiol</text>
        <dbReference type="Rhea" id="RHEA:14217"/>
        <dbReference type="Rhea" id="RHEA-COMP:10698"/>
        <dbReference type="Rhea" id="RHEA-COMP:10700"/>
        <dbReference type="Rhea" id="RHEA-COMP:12313"/>
        <dbReference type="Rhea" id="RHEA-COMP:12315"/>
        <dbReference type="ChEBI" id="CHEBI:15377"/>
        <dbReference type="ChEBI" id="CHEBI:16044"/>
        <dbReference type="ChEBI" id="CHEBI:29950"/>
        <dbReference type="ChEBI" id="CHEBI:44120"/>
        <dbReference type="ChEBI" id="CHEBI:50058"/>
        <dbReference type="EC" id="1.8.4.11"/>
    </reaction>
</comment>
<dbReference type="EC" id="1.8.4.11" evidence="1"/>
<dbReference type="InterPro" id="IPR002569">
    <property type="entry name" value="Met_Sox_Rdtase_MsrA_dom"/>
</dbReference>
<keyword evidence="7" id="KW-1185">Reference proteome</keyword>
<proteinExistence type="predicted"/>
<dbReference type="RefSeq" id="WP_345292718.1">
    <property type="nucleotide sequence ID" value="NZ_BAABFV010000002.1"/>
</dbReference>
<keyword evidence="2" id="KW-0560">Oxidoreductase</keyword>
<comment type="catalytic activity">
    <reaction evidence="4">
        <text>[thioredoxin]-disulfide + L-methionine + H2O = L-methionine (S)-S-oxide + [thioredoxin]-dithiol</text>
        <dbReference type="Rhea" id="RHEA:19993"/>
        <dbReference type="Rhea" id="RHEA-COMP:10698"/>
        <dbReference type="Rhea" id="RHEA-COMP:10700"/>
        <dbReference type="ChEBI" id="CHEBI:15377"/>
        <dbReference type="ChEBI" id="CHEBI:29950"/>
        <dbReference type="ChEBI" id="CHEBI:50058"/>
        <dbReference type="ChEBI" id="CHEBI:57844"/>
        <dbReference type="ChEBI" id="CHEBI:58772"/>
        <dbReference type="EC" id="1.8.4.11"/>
    </reaction>
</comment>
<gene>
    <name evidence="6" type="primary">msrA_2</name>
    <name evidence="6" type="ORF">GCM10023151_16030</name>
</gene>
<organism evidence="6 7">
    <name type="scientific">Kangiella marina</name>
    <dbReference type="NCBI Taxonomy" id="1079178"/>
    <lineage>
        <taxon>Bacteria</taxon>
        <taxon>Pseudomonadati</taxon>
        <taxon>Pseudomonadota</taxon>
        <taxon>Gammaproteobacteria</taxon>
        <taxon>Kangiellales</taxon>
        <taxon>Kangiellaceae</taxon>
        <taxon>Kangiella</taxon>
    </lineage>
</organism>
<dbReference type="EMBL" id="BAABFV010000002">
    <property type="protein sequence ID" value="GAA4362138.1"/>
    <property type="molecule type" value="Genomic_DNA"/>
</dbReference>
<comment type="caution">
    <text evidence="6">The sequence shown here is derived from an EMBL/GenBank/DDBJ whole genome shotgun (WGS) entry which is preliminary data.</text>
</comment>
<evidence type="ECO:0000256" key="2">
    <source>
        <dbReference type="ARBA" id="ARBA00023002"/>
    </source>
</evidence>
<dbReference type="Proteomes" id="UP001501011">
    <property type="component" value="Unassembled WGS sequence"/>
</dbReference>
<dbReference type="PANTHER" id="PTHR43774">
    <property type="entry name" value="PEPTIDE METHIONINE SULFOXIDE REDUCTASE"/>
    <property type="match status" value="1"/>
</dbReference>
<evidence type="ECO:0000313" key="7">
    <source>
        <dbReference type="Proteomes" id="UP001501011"/>
    </source>
</evidence>
<dbReference type="InterPro" id="IPR036509">
    <property type="entry name" value="Met_Sox_Rdtase_MsrA_sf"/>
</dbReference>
<evidence type="ECO:0000259" key="5">
    <source>
        <dbReference type="Pfam" id="PF01625"/>
    </source>
</evidence>
<evidence type="ECO:0000313" key="6">
    <source>
        <dbReference type="EMBL" id="GAA4362138.1"/>
    </source>
</evidence>
<dbReference type="SUPFAM" id="SSF55068">
    <property type="entry name" value="Peptide methionine sulfoxide reductase"/>
    <property type="match status" value="1"/>
</dbReference>
<evidence type="ECO:0000256" key="3">
    <source>
        <dbReference type="ARBA" id="ARBA00047806"/>
    </source>
</evidence>
<name>A0ABP8IL55_9GAMM</name>
<accession>A0ABP8IL55</accession>
<dbReference type="Pfam" id="PF01625">
    <property type="entry name" value="PMSR"/>
    <property type="match status" value="1"/>
</dbReference>
<feature type="domain" description="Peptide methionine sulphoxide reductase MsrA" evidence="5">
    <location>
        <begin position="8"/>
        <end position="143"/>
    </location>
</feature>
<evidence type="ECO:0000256" key="4">
    <source>
        <dbReference type="ARBA" id="ARBA00048782"/>
    </source>
</evidence>
<evidence type="ECO:0000256" key="1">
    <source>
        <dbReference type="ARBA" id="ARBA00012502"/>
    </source>
</evidence>
<protein>
    <recommendedName>
        <fullName evidence="1">peptide-methionine (S)-S-oxide reductase</fullName>
        <ecNumber evidence="1">1.8.4.11</ecNumber>
    </recommendedName>
</protein>
<dbReference type="Gene3D" id="3.30.1060.10">
    <property type="entry name" value="Peptide methionine sulphoxide reductase MsrA"/>
    <property type="match status" value="1"/>
</dbReference>
<reference evidence="7" key="1">
    <citation type="journal article" date="2019" name="Int. J. Syst. Evol. Microbiol.">
        <title>The Global Catalogue of Microorganisms (GCM) 10K type strain sequencing project: providing services to taxonomists for standard genome sequencing and annotation.</title>
        <authorList>
            <consortium name="The Broad Institute Genomics Platform"/>
            <consortium name="The Broad Institute Genome Sequencing Center for Infectious Disease"/>
            <person name="Wu L."/>
            <person name="Ma J."/>
        </authorList>
    </citation>
    <scope>NUCLEOTIDE SEQUENCE [LARGE SCALE GENOMIC DNA]</scope>
    <source>
        <strain evidence="7">JCM 17728</strain>
    </source>
</reference>
<sequence length="166" mass="19285">MDTELTQIGFGGGCHWCTEAVFDVLEGVDKVQQGWIAAEGTNSSYSEAVLVRFDPTRIPLKDLIHIHLLTHSSSSMHRFRKKYRSAIYTFSDHQAFEAKRCLVQLSKDNNAHYVTQVLPFRSFKLNQEKYQQYYLKHADKPFCKTYINPKLAKLRQQYARYLKSSA</sequence>
<dbReference type="PANTHER" id="PTHR43774:SF1">
    <property type="entry name" value="PEPTIDE METHIONINE SULFOXIDE REDUCTASE MSRA 2"/>
    <property type="match status" value="1"/>
</dbReference>